<reference evidence="1 2" key="1">
    <citation type="submission" date="2019-02" db="EMBL/GenBank/DDBJ databases">
        <title>Genome sequencing of the rare red list fungi Phellinidium pouzarii.</title>
        <authorList>
            <person name="Buettner E."/>
            <person name="Kellner H."/>
        </authorList>
    </citation>
    <scope>NUCLEOTIDE SEQUENCE [LARGE SCALE GENOMIC DNA]</scope>
    <source>
        <strain evidence="1 2">DSM 108285</strain>
    </source>
</reference>
<dbReference type="EMBL" id="SGPK01000059">
    <property type="protein sequence ID" value="THH09561.1"/>
    <property type="molecule type" value="Genomic_DNA"/>
</dbReference>
<gene>
    <name evidence="1" type="ORF">EW145_g1924</name>
</gene>
<keyword evidence="2" id="KW-1185">Reference proteome</keyword>
<dbReference type="AlphaFoldDB" id="A0A4S4LEF0"/>
<evidence type="ECO:0000313" key="1">
    <source>
        <dbReference type="EMBL" id="THH09561.1"/>
    </source>
</evidence>
<proteinExistence type="predicted"/>
<name>A0A4S4LEF0_9AGAM</name>
<organism evidence="1 2">
    <name type="scientific">Phellinidium pouzarii</name>
    <dbReference type="NCBI Taxonomy" id="167371"/>
    <lineage>
        <taxon>Eukaryota</taxon>
        <taxon>Fungi</taxon>
        <taxon>Dikarya</taxon>
        <taxon>Basidiomycota</taxon>
        <taxon>Agaricomycotina</taxon>
        <taxon>Agaricomycetes</taxon>
        <taxon>Hymenochaetales</taxon>
        <taxon>Hymenochaetaceae</taxon>
        <taxon>Phellinidium</taxon>
    </lineage>
</organism>
<protein>
    <submittedName>
        <fullName evidence="1">Uncharacterized protein</fullName>
    </submittedName>
</protein>
<evidence type="ECO:0000313" key="2">
    <source>
        <dbReference type="Proteomes" id="UP000308199"/>
    </source>
</evidence>
<sequence length="187" mass="20491">MLPNINPPVRPWHTAATDLKDKFKQTCATSAMACVLLGCWLCLWQQRMDKFFRLAELLKTGLTLQIKITTPDGDVSECIQALDKLYGETRSSSTKTSSSSFTISAAQSTLNAKFLEARRAYRLANVQRLDCVIRESLSADLVERLISDILEAAETPMGTQTADSAVAMLVSATRGSISTEANQSDHS</sequence>
<comment type="caution">
    <text evidence="1">The sequence shown here is derived from an EMBL/GenBank/DDBJ whole genome shotgun (WGS) entry which is preliminary data.</text>
</comment>
<accession>A0A4S4LEF0</accession>
<dbReference type="Proteomes" id="UP000308199">
    <property type="component" value="Unassembled WGS sequence"/>
</dbReference>